<evidence type="ECO:0000256" key="1">
    <source>
        <dbReference type="SAM" id="MobiDB-lite"/>
    </source>
</evidence>
<dbReference type="PROSITE" id="PS51318">
    <property type="entry name" value="TAT"/>
    <property type="match status" value="1"/>
</dbReference>
<dbReference type="InterPro" id="IPR000683">
    <property type="entry name" value="Gfo/Idh/MocA-like_OxRdtase_N"/>
</dbReference>
<evidence type="ECO:0000313" key="5">
    <source>
        <dbReference type="Proteomes" id="UP000215086"/>
    </source>
</evidence>
<dbReference type="InterPro" id="IPR036291">
    <property type="entry name" value="NAD(P)-bd_dom_sf"/>
</dbReference>
<feature type="region of interest" description="Disordered" evidence="1">
    <location>
        <begin position="371"/>
        <end position="392"/>
    </location>
</feature>
<dbReference type="InterPro" id="IPR043906">
    <property type="entry name" value="Gfo/Idh/MocA_OxRdtase_bact_C"/>
</dbReference>
<name>A0A286RGI8_9BACT</name>
<protein>
    <submittedName>
        <fullName evidence="4">Putative NADH-dependent dehydrogenase</fullName>
    </submittedName>
</protein>
<dbReference type="EMBL" id="CP018477">
    <property type="protein sequence ID" value="ASV75056.1"/>
    <property type="molecule type" value="Genomic_DNA"/>
</dbReference>
<gene>
    <name evidence="4" type="ORF">THTE_2454</name>
</gene>
<reference evidence="4 5" key="1">
    <citation type="journal article" name="Front. Microbiol.">
        <title>Sugar Metabolism of the First Thermophilic Planctomycete Thermogutta terrifontis: Comparative Genomic and Transcriptomic Approaches.</title>
        <authorList>
            <person name="Elcheninov A.G."/>
            <person name="Menzel P."/>
            <person name="Gudbergsdottir S.R."/>
            <person name="Slesarev A.I."/>
            <person name="Kadnikov V.V."/>
            <person name="Krogh A."/>
            <person name="Bonch-Osmolovskaya E.A."/>
            <person name="Peng X."/>
            <person name="Kublanov I.V."/>
        </authorList>
    </citation>
    <scope>NUCLEOTIDE SEQUENCE [LARGE SCALE GENOMIC DNA]</scope>
    <source>
        <strain evidence="4 5">R1</strain>
    </source>
</reference>
<organism evidence="4 5">
    <name type="scientific">Thermogutta terrifontis</name>
    <dbReference type="NCBI Taxonomy" id="1331910"/>
    <lineage>
        <taxon>Bacteria</taxon>
        <taxon>Pseudomonadati</taxon>
        <taxon>Planctomycetota</taxon>
        <taxon>Planctomycetia</taxon>
        <taxon>Pirellulales</taxon>
        <taxon>Thermoguttaceae</taxon>
        <taxon>Thermogutta</taxon>
    </lineage>
</organism>
<dbReference type="RefSeq" id="WP_095415224.1">
    <property type="nucleotide sequence ID" value="NZ_CP018477.1"/>
</dbReference>
<evidence type="ECO:0000259" key="3">
    <source>
        <dbReference type="Pfam" id="PF19051"/>
    </source>
</evidence>
<feature type="domain" description="Gfo/Idh/MocA-like oxidoreductase bacterial type C-terminal" evidence="3">
    <location>
        <begin position="197"/>
        <end position="252"/>
    </location>
</feature>
<dbReference type="Gene3D" id="3.40.50.720">
    <property type="entry name" value="NAD(P)-binding Rossmann-like Domain"/>
    <property type="match status" value="1"/>
</dbReference>
<feature type="domain" description="Gfo/Idh/MocA-like oxidoreductase N-terminal" evidence="2">
    <location>
        <begin position="42"/>
        <end position="161"/>
    </location>
</feature>
<dbReference type="SUPFAM" id="SSF51735">
    <property type="entry name" value="NAD(P)-binding Rossmann-fold domains"/>
    <property type="match status" value="1"/>
</dbReference>
<dbReference type="PANTHER" id="PTHR43818:SF10">
    <property type="entry name" value="NADH-DEPENDENT DEHYDROGENASE-RELATED"/>
    <property type="match status" value="1"/>
</dbReference>
<dbReference type="GO" id="GO:0000166">
    <property type="term" value="F:nucleotide binding"/>
    <property type="evidence" value="ECO:0007669"/>
    <property type="project" value="InterPro"/>
</dbReference>
<dbReference type="PANTHER" id="PTHR43818">
    <property type="entry name" value="BCDNA.GH03377"/>
    <property type="match status" value="1"/>
</dbReference>
<dbReference type="AlphaFoldDB" id="A0A286RGI8"/>
<keyword evidence="5" id="KW-1185">Reference proteome</keyword>
<evidence type="ECO:0000259" key="2">
    <source>
        <dbReference type="Pfam" id="PF01408"/>
    </source>
</evidence>
<evidence type="ECO:0000313" key="4">
    <source>
        <dbReference type="EMBL" id="ASV75056.1"/>
    </source>
</evidence>
<dbReference type="Pfam" id="PF01408">
    <property type="entry name" value="GFO_IDH_MocA"/>
    <property type="match status" value="1"/>
</dbReference>
<dbReference type="OrthoDB" id="726883at2"/>
<dbReference type="KEGG" id="ttf:THTE_2454"/>
<dbReference type="Pfam" id="PF19051">
    <property type="entry name" value="GFO_IDH_MocA_C2"/>
    <property type="match status" value="1"/>
</dbReference>
<dbReference type="Proteomes" id="UP000215086">
    <property type="component" value="Chromosome"/>
</dbReference>
<accession>A0A286RGI8</accession>
<proteinExistence type="predicted"/>
<dbReference type="InterPro" id="IPR006311">
    <property type="entry name" value="TAT_signal"/>
</dbReference>
<sequence>MGRRVSRRNFLALVSRAGLSVSGVTILKSAASATTYQANDRLNIALVGVSGRGSWFVEAIPQIGENVVALCDVNERRAASAFAKFPSVPKFRDFRRMFDTVANRIDAVVVAVPDHNHAMISYTAMSLKKHVYCEKPLTHDVWEARVLREAADRFGVVTQMGNQGTATHAFRRGVELVQTGAIGHVHEVYVWKDSGGSGERPLPTGEQPVPDYLDWDVWLGPAAYRPFHEQWLNWHAWRDFATGNLGNWASHSANMAFMGLRIDSLWHSGSEGRIRVVAEVHNRTQHAFPQWEIVRWQIPARGELPPVRFEWFNGAGAPGRRAHVEELMGKKLDWGDAGNKKWEDHAGCLICGTQQKIHATGHNSTFVLLPSGRTSEQEGPPQVLPRGGSHEREWTAACKGRGRTMSHFGYSGPLTEFLMLGNVATLFPEEELEYDPKRGEIVNHPAANAALRRERRKGWEIGME</sequence>
<dbReference type="InterPro" id="IPR050463">
    <property type="entry name" value="Gfo/Idh/MocA_oxidrdct_glycsds"/>
</dbReference>